<evidence type="ECO:0000259" key="3">
    <source>
        <dbReference type="Pfam" id="PF23754"/>
    </source>
</evidence>
<dbReference type="InterPro" id="IPR051242">
    <property type="entry name" value="WD-EF-hand_domain"/>
</dbReference>
<dbReference type="InterPro" id="IPR015943">
    <property type="entry name" value="WD40/YVTN_repeat-like_dom_sf"/>
</dbReference>
<protein>
    <submittedName>
        <fullName evidence="4">WD repeat-containing protein 64</fullName>
    </submittedName>
</protein>
<dbReference type="EMBL" id="KL206664">
    <property type="protein sequence ID" value="KFV84513.1"/>
    <property type="molecule type" value="Genomic_DNA"/>
</dbReference>
<dbReference type="PROSITE" id="PS50082">
    <property type="entry name" value="WD_REPEATS_2"/>
    <property type="match status" value="1"/>
</dbReference>
<accession>A0A093HPE8</accession>
<evidence type="ECO:0000256" key="1">
    <source>
        <dbReference type="ARBA" id="ARBA00022737"/>
    </source>
</evidence>
<gene>
    <name evidence="4" type="ORF">N308_08749</name>
</gene>
<dbReference type="PANTHER" id="PTHR44324">
    <property type="entry name" value="WD40 REPEAT DOMAIN 95"/>
    <property type="match status" value="1"/>
</dbReference>
<reference evidence="4 5" key="1">
    <citation type="submission" date="2014-04" db="EMBL/GenBank/DDBJ databases">
        <title>Genome evolution of avian class.</title>
        <authorList>
            <person name="Zhang G."/>
            <person name="Li C."/>
        </authorList>
    </citation>
    <scope>NUCLEOTIDE SEQUENCE [LARGE SCALE GENOMIC DNA]</scope>
    <source>
        <strain evidence="4">BGI_N308</strain>
    </source>
</reference>
<keyword evidence="5" id="KW-1185">Reference proteome</keyword>
<proteinExistence type="predicted"/>
<evidence type="ECO:0000313" key="4">
    <source>
        <dbReference type="EMBL" id="KFV84513.1"/>
    </source>
</evidence>
<evidence type="ECO:0000256" key="2">
    <source>
        <dbReference type="PROSITE-ProRule" id="PRU00221"/>
    </source>
</evidence>
<feature type="domain" description="IP5PC-F beta-propeller" evidence="3">
    <location>
        <begin position="33"/>
        <end position="114"/>
    </location>
</feature>
<dbReference type="Proteomes" id="UP000053584">
    <property type="component" value="Unassembled WGS sequence"/>
</dbReference>
<feature type="repeat" description="WD" evidence="2">
    <location>
        <begin position="82"/>
        <end position="123"/>
    </location>
</feature>
<dbReference type="Gene3D" id="2.130.10.10">
    <property type="entry name" value="YVTN repeat-like/Quinoprotein amine dehydrogenase"/>
    <property type="match status" value="1"/>
</dbReference>
<organism evidence="4 5">
    <name type="scientific">Struthio camelus australis</name>
    <dbReference type="NCBI Taxonomy" id="441894"/>
    <lineage>
        <taxon>Eukaryota</taxon>
        <taxon>Metazoa</taxon>
        <taxon>Chordata</taxon>
        <taxon>Craniata</taxon>
        <taxon>Vertebrata</taxon>
        <taxon>Euteleostomi</taxon>
        <taxon>Archelosauria</taxon>
        <taxon>Archosauria</taxon>
        <taxon>Dinosauria</taxon>
        <taxon>Saurischia</taxon>
        <taxon>Theropoda</taxon>
        <taxon>Coelurosauria</taxon>
        <taxon>Aves</taxon>
        <taxon>Palaeognathae</taxon>
        <taxon>Struthioniformes</taxon>
        <taxon>Struthionidae</taxon>
        <taxon>Struthio</taxon>
    </lineage>
</organism>
<dbReference type="SUPFAM" id="SSF50978">
    <property type="entry name" value="WD40 repeat-like"/>
    <property type="match status" value="1"/>
</dbReference>
<keyword evidence="2" id="KW-0853">WD repeat</keyword>
<sequence length="174" mass="20006">PVLASAHENGCIYLWSIQGNLLKEILPFSKYPSVPLTALCTDISTKMLLAGSKEGHIMRWSIGSFFEDLQNSKNQIKEELCWRAHSTKVVDLFHEEEKNVVVTASTDGSVRLWHATNGYYLGYFGQPRKFELSEISQLILPCDVNKFPTIIKEEHKYKEKKKKSEYPLVLDREK</sequence>
<dbReference type="InterPro" id="IPR001680">
    <property type="entry name" value="WD40_rpt"/>
</dbReference>
<dbReference type="SMART" id="SM00320">
    <property type="entry name" value="WD40"/>
    <property type="match status" value="2"/>
</dbReference>
<dbReference type="AlphaFoldDB" id="A0A093HPE8"/>
<evidence type="ECO:0000313" key="5">
    <source>
        <dbReference type="Proteomes" id="UP000053584"/>
    </source>
</evidence>
<dbReference type="PANTHER" id="PTHR44324:SF2">
    <property type="entry name" value="WD REPEAT-CONTAINING PROTEIN 64"/>
    <property type="match status" value="1"/>
</dbReference>
<name>A0A093HPE8_STRCA</name>
<dbReference type="InterPro" id="IPR056454">
    <property type="entry name" value="Beta-prop_IP5PC_F"/>
</dbReference>
<dbReference type="Pfam" id="PF23754">
    <property type="entry name" value="Beta-prop_IP5PC_F"/>
    <property type="match status" value="1"/>
</dbReference>
<feature type="non-terminal residue" evidence="4">
    <location>
        <position position="1"/>
    </location>
</feature>
<keyword evidence="1" id="KW-0677">Repeat</keyword>
<dbReference type="InterPro" id="IPR036322">
    <property type="entry name" value="WD40_repeat_dom_sf"/>
</dbReference>
<feature type="non-terminal residue" evidence="4">
    <location>
        <position position="174"/>
    </location>
</feature>
<dbReference type="PROSITE" id="PS50294">
    <property type="entry name" value="WD_REPEATS_REGION"/>
    <property type="match status" value="1"/>
</dbReference>